<dbReference type="RefSeq" id="XP_014667775.1">
    <property type="nucleotide sequence ID" value="XM_014812289.1"/>
</dbReference>
<keyword evidence="1" id="KW-1185">Reference proteome</keyword>
<proteinExistence type="predicted"/>
<reference evidence="2" key="1">
    <citation type="submission" date="2025-08" db="UniProtKB">
        <authorList>
            <consortium name="RefSeq"/>
        </authorList>
    </citation>
    <scope>IDENTIFICATION</scope>
</reference>
<protein>
    <submittedName>
        <fullName evidence="2">Tetratricopeptide repeat protein 14-like</fullName>
    </submittedName>
</protein>
<evidence type="ECO:0000313" key="2">
    <source>
        <dbReference type="RefSeq" id="XP_014667775.1"/>
    </source>
</evidence>
<name>A0ABM1E6F4_PRICU</name>
<evidence type="ECO:0000313" key="1">
    <source>
        <dbReference type="Proteomes" id="UP000695022"/>
    </source>
</evidence>
<dbReference type="PANTHER" id="PTHR23184:SF9">
    <property type="entry name" value="TETRATRICOPEPTIDE REPEAT PROTEIN 14"/>
    <property type="match status" value="1"/>
</dbReference>
<dbReference type="Proteomes" id="UP000695022">
    <property type="component" value="Unplaced"/>
</dbReference>
<dbReference type="GeneID" id="106809278"/>
<dbReference type="InterPro" id="IPR039190">
    <property type="entry name" value="TTC14"/>
</dbReference>
<dbReference type="PANTHER" id="PTHR23184">
    <property type="entry name" value="TETRATRICOPEPTIDE REPEAT PROTEIN 14"/>
    <property type="match status" value="1"/>
</dbReference>
<organism evidence="1 2">
    <name type="scientific">Priapulus caudatus</name>
    <name type="common">Priapulid worm</name>
    <dbReference type="NCBI Taxonomy" id="37621"/>
    <lineage>
        <taxon>Eukaryota</taxon>
        <taxon>Metazoa</taxon>
        <taxon>Ecdysozoa</taxon>
        <taxon>Scalidophora</taxon>
        <taxon>Priapulida</taxon>
        <taxon>Priapulimorpha</taxon>
        <taxon>Priapulimorphida</taxon>
        <taxon>Priapulidae</taxon>
        <taxon>Priapulus</taxon>
    </lineage>
</organism>
<accession>A0ABM1E6F4</accession>
<gene>
    <name evidence="2" type="primary">LOC106809278</name>
</gene>
<sequence length="236" mass="26589">MERLAHRSRGVRANHLAKAVSYHGNDLLQYVQVEQSTHFLATLRETGVRMQCDRPEKPPPTSVKGRDLRCRVLKFIAQKSDVLFTQQQVAPSSQPSRDNEEEDFHAVMPPLESYMGISDMDQKQHFFQSVQLGDVLVCSVAARQESGLQLSVLCTDGATSKRSIWDVGVKVFCPMSEVMLSSSHEDPFDTYEMKAFVRVVVVKVTLHSEMLVVSMKRESLQRAGRHNVKLVRDTGG</sequence>